<sequence length="234" mass="25335">MASAEGGVPRFADPQNLGFREGLIIVAAIVALLIGLLVARFACHVLIDVCVMCDLDAARMTAIQWKDMICPCFRQRLVNPSASDADVEQEQGANQPRSEAVELSTLDSTLSLLPHGNKRAVLKLILPEKVVDENDLAGWRKNLQDSSSSLDIKRTASEQSHDGVVCSICLNDLEVGSIACITRPCDHVFHRACVMEYVLSTDNASCPYCRTNMITQTELDAGISSILGDSGSEN</sequence>
<dbReference type="PROSITE" id="PS50089">
    <property type="entry name" value="ZF_RING_2"/>
    <property type="match status" value="1"/>
</dbReference>
<organism evidence="7">
    <name type="scientific">Grammatophora oceanica</name>
    <dbReference type="NCBI Taxonomy" id="210454"/>
    <lineage>
        <taxon>Eukaryota</taxon>
        <taxon>Sar</taxon>
        <taxon>Stramenopiles</taxon>
        <taxon>Ochrophyta</taxon>
        <taxon>Bacillariophyta</taxon>
        <taxon>Fragilariophyceae</taxon>
        <taxon>Fragilariophycidae</taxon>
        <taxon>Rhabdonematales</taxon>
        <taxon>Grammatophoraceae</taxon>
        <taxon>Grammatophora</taxon>
    </lineage>
</organism>
<dbReference type="EMBL" id="HBGK01043198">
    <property type="protein sequence ID" value="CAD9302836.1"/>
    <property type="molecule type" value="Transcribed_RNA"/>
</dbReference>
<dbReference type="PANTHER" id="PTHR45798:SF97">
    <property type="entry name" value="ALCOHOL-SENSITIVE RING FINGER PROTEIN 1"/>
    <property type="match status" value="1"/>
</dbReference>
<dbReference type="GO" id="GO:0008270">
    <property type="term" value="F:zinc ion binding"/>
    <property type="evidence" value="ECO:0007669"/>
    <property type="project" value="UniProtKB-KW"/>
</dbReference>
<evidence type="ECO:0000256" key="1">
    <source>
        <dbReference type="ARBA" id="ARBA00022723"/>
    </source>
</evidence>
<keyword evidence="5" id="KW-0472">Membrane</keyword>
<protein>
    <recommendedName>
        <fullName evidence="6">RING-type domain-containing protein</fullName>
    </recommendedName>
</protein>
<gene>
    <name evidence="7" type="ORF">GOCE00092_LOCUS22678</name>
</gene>
<dbReference type="Gene3D" id="3.30.40.10">
    <property type="entry name" value="Zinc/RING finger domain, C3HC4 (zinc finger)"/>
    <property type="match status" value="1"/>
</dbReference>
<keyword evidence="3" id="KW-0862">Zinc</keyword>
<dbReference type="InterPro" id="IPR013083">
    <property type="entry name" value="Znf_RING/FYVE/PHD"/>
</dbReference>
<evidence type="ECO:0000256" key="2">
    <source>
        <dbReference type="ARBA" id="ARBA00022771"/>
    </source>
</evidence>
<accession>A0A7S1VKE8</accession>
<proteinExistence type="predicted"/>
<dbReference type="Pfam" id="PF13639">
    <property type="entry name" value="zf-RING_2"/>
    <property type="match status" value="1"/>
</dbReference>
<feature type="domain" description="RING-type" evidence="6">
    <location>
        <begin position="166"/>
        <end position="210"/>
    </location>
</feature>
<evidence type="ECO:0000259" key="6">
    <source>
        <dbReference type="PROSITE" id="PS50089"/>
    </source>
</evidence>
<dbReference type="AlphaFoldDB" id="A0A7S1VKE8"/>
<dbReference type="PANTHER" id="PTHR45798">
    <property type="entry name" value="RING-H2 FINGER PROTEIN ATL61-RELATED-RELATED"/>
    <property type="match status" value="1"/>
</dbReference>
<evidence type="ECO:0000313" key="7">
    <source>
        <dbReference type="EMBL" id="CAD9302836.1"/>
    </source>
</evidence>
<dbReference type="SMART" id="SM00184">
    <property type="entry name" value="RING"/>
    <property type="match status" value="1"/>
</dbReference>
<keyword evidence="2 4" id="KW-0863">Zinc-finger</keyword>
<reference evidence="7" key="1">
    <citation type="submission" date="2021-01" db="EMBL/GenBank/DDBJ databases">
        <authorList>
            <person name="Corre E."/>
            <person name="Pelletier E."/>
            <person name="Niang G."/>
            <person name="Scheremetjew M."/>
            <person name="Finn R."/>
            <person name="Kale V."/>
            <person name="Holt S."/>
            <person name="Cochrane G."/>
            <person name="Meng A."/>
            <person name="Brown T."/>
            <person name="Cohen L."/>
        </authorList>
    </citation>
    <scope>NUCLEOTIDE SEQUENCE</scope>
    <source>
        <strain evidence="7">CCMP 410</strain>
    </source>
</reference>
<dbReference type="CDD" id="cd16448">
    <property type="entry name" value="RING-H2"/>
    <property type="match status" value="1"/>
</dbReference>
<dbReference type="InterPro" id="IPR001841">
    <property type="entry name" value="Znf_RING"/>
</dbReference>
<dbReference type="SUPFAM" id="SSF57850">
    <property type="entry name" value="RING/U-box"/>
    <property type="match status" value="1"/>
</dbReference>
<evidence type="ECO:0000256" key="4">
    <source>
        <dbReference type="PROSITE-ProRule" id="PRU00175"/>
    </source>
</evidence>
<keyword evidence="5" id="KW-0812">Transmembrane</keyword>
<evidence type="ECO:0000256" key="3">
    <source>
        <dbReference type="ARBA" id="ARBA00022833"/>
    </source>
</evidence>
<keyword evidence="5" id="KW-1133">Transmembrane helix</keyword>
<feature type="transmembrane region" description="Helical" evidence="5">
    <location>
        <begin position="23"/>
        <end position="42"/>
    </location>
</feature>
<keyword evidence="1" id="KW-0479">Metal-binding</keyword>
<dbReference type="InterPro" id="IPR052788">
    <property type="entry name" value="RING-type_E3_ligase_ATL"/>
</dbReference>
<evidence type="ECO:0000256" key="5">
    <source>
        <dbReference type="SAM" id="Phobius"/>
    </source>
</evidence>
<name>A0A7S1VKE8_9STRA</name>